<sequence length="234" mass="24078">MSLVERFRAEVARTPDGDLLPDRLARACVALLPFEGAGLSASLLPDHRLPLGASDPTAAAAERLQFTLGEGPCLTAQQTRTRVVAATAEELRDRWPVYAQQLTGLTPFCSVVSTPVGGSLSGVVAVDLYRAASGPLADDVLAAVDEVAGAVGEALAGDLSGEVDLQLGLPPALRTPAIDARQRVWLAIGQLAGAQGSTASAALATLRALAFRHGIDVETAADRVLTGEIELAGP</sequence>
<proteinExistence type="predicted"/>
<evidence type="ECO:0000313" key="2">
    <source>
        <dbReference type="Proteomes" id="UP000198863"/>
    </source>
</evidence>
<organism evidence="1 2">
    <name type="scientific">Klenkia brasiliensis</name>
    <dbReference type="NCBI Taxonomy" id="333142"/>
    <lineage>
        <taxon>Bacteria</taxon>
        <taxon>Bacillati</taxon>
        <taxon>Actinomycetota</taxon>
        <taxon>Actinomycetes</taxon>
        <taxon>Geodermatophilales</taxon>
        <taxon>Geodermatophilaceae</taxon>
        <taxon>Klenkia</taxon>
    </lineage>
</organism>
<reference evidence="2" key="1">
    <citation type="submission" date="2016-10" db="EMBL/GenBank/DDBJ databases">
        <authorList>
            <person name="Varghese N."/>
            <person name="Submissions S."/>
        </authorList>
    </citation>
    <scope>NUCLEOTIDE SEQUENCE [LARGE SCALE GENOMIC DNA]</scope>
    <source>
        <strain evidence="2">DSM 44526</strain>
    </source>
</reference>
<name>A0A1G7XZJ5_9ACTN</name>
<dbReference type="RefSeq" id="WP_091067129.1">
    <property type="nucleotide sequence ID" value="NZ_FNCF01000006.1"/>
</dbReference>
<gene>
    <name evidence="1" type="ORF">SAMN05660324_3868</name>
</gene>
<keyword evidence="2" id="KW-1185">Reference proteome</keyword>
<dbReference type="EMBL" id="FNCF01000006">
    <property type="protein sequence ID" value="SDG89652.1"/>
    <property type="molecule type" value="Genomic_DNA"/>
</dbReference>
<accession>A0A1G7XZJ5</accession>
<dbReference type="OrthoDB" id="7466251at2"/>
<dbReference type="AlphaFoldDB" id="A0A1G7XZJ5"/>
<dbReference type="Proteomes" id="UP000198863">
    <property type="component" value="Unassembled WGS sequence"/>
</dbReference>
<evidence type="ECO:0000313" key="1">
    <source>
        <dbReference type="EMBL" id="SDG89652.1"/>
    </source>
</evidence>
<dbReference type="SUPFAM" id="SSF55781">
    <property type="entry name" value="GAF domain-like"/>
    <property type="match status" value="1"/>
</dbReference>
<protein>
    <submittedName>
        <fullName evidence="1">ANTAR domain-containing protein</fullName>
    </submittedName>
</protein>